<evidence type="ECO:0000256" key="1">
    <source>
        <dbReference type="SAM" id="MobiDB-lite"/>
    </source>
</evidence>
<dbReference type="Proteomes" id="UP000272729">
    <property type="component" value="Unassembled WGS sequence"/>
</dbReference>
<dbReference type="EMBL" id="RBXR01000001">
    <property type="protein sequence ID" value="RKT73191.1"/>
    <property type="molecule type" value="Genomic_DNA"/>
</dbReference>
<dbReference type="OrthoDB" id="4870610at2"/>
<feature type="compositionally biased region" description="Pro residues" evidence="1">
    <location>
        <begin position="193"/>
        <end position="216"/>
    </location>
</feature>
<dbReference type="AlphaFoldDB" id="A0A495XFG4"/>
<evidence type="ECO:0008006" key="4">
    <source>
        <dbReference type="Google" id="ProtNLM"/>
    </source>
</evidence>
<accession>A0A495XFG4</accession>
<feature type="region of interest" description="Disordered" evidence="1">
    <location>
        <begin position="186"/>
        <end position="223"/>
    </location>
</feature>
<sequence>MHTKTRTTITVDALATLFPHQVTTAADLISLGLDHEELTDRCERSEWQRVLPGVLLLSRKPPTRLQRVQAALRYGGPGALLTGLDALHLHGLRTVPATGPIYILAGRPVEPAEGIKALRPRSHIEPVLRRGFPTAPLIRAVTDTTRFQTDPHALRAILTDAVRRGGIPPADLLRLLSKRGEETRRILTDLATSPPPPALPRPRVPYPRPHRPPTPNPTLRSPE</sequence>
<evidence type="ECO:0000313" key="3">
    <source>
        <dbReference type="Proteomes" id="UP000272729"/>
    </source>
</evidence>
<dbReference type="RefSeq" id="WP_121226781.1">
    <property type="nucleotide sequence ID" value="NZ_JBIUBA010000039.1"/>
</dbReference>
<proteinExistence type="predicted"/>
<reference evidence="2 3" key="1">
    <citation type="submission" date="2018-10" db="EMBL/GenBank/DDBJ databases">
        <title>Sequencing the genomes of 1000 actinobacteria strains.</title>
        <authorList>
            <person name="Klenk H.-P."/>
        </authorList>
    </citation>
    <scope>NUCLEOTIDE SEQUENCE [LARGE SCALE GENOMIC DNA]</scope>
    <source>
        <strain evidence="2 3">DSM 43911</strain>
    </source>
</reference>
<gene>
    <name evidence="2" type="ORF">DFJ66_6520</name>
</gene>
<comment type="caution">
    <text evidence="2">The sequence shown here is derived from an EMBL/GenBank/DDBJ whole genome shotgun (WGS) entry which is preliminary data.</text>
</comment>
<protein>
    <recommendedName>
        <fullName evidence="4">AbiEi antitoxin C-terminal domain-containing protein</fullName>
    </recommendedName>
</protein>
<keyword evidence="3" id="KW-1185">Reference proteome</keyword>
<organism evidence="2 3">
    <name type="scientific">Saccharothrix variisporea</name>
    <dbReference type="NCBI Taxonomy" id="543527"/>
    <lineage>
        <taxon>Bacteria</taxon>
        <taxon>Bacillati</taxon>
        <taxon>Actinomycetota</taxon>
        <taxon>Actinomycetes</taxon>
        <taxon>Pseudonocardiales</taxon>
        <taxon>Pseudonocardiaceae</taxon>
        <taxon>Saccharothrix</taxon>
    </lineage>
</organism>
<evidence type="ECO:0000313" key="2">
    <source>
        <dbReference type="EMBL" id="RKT73191.1"/>
    </source>
</evidence>
<name>A0A495XFG4_9PSEU</name>